<keyword evidence="3" id="KW-0217">Developmental protein</keyword>
<evidence type="ECO:0000256" key="3">
    <source>
        <dbReference type="ARBA" id="ARBA00022473"/>
    </source>
</evidence>
<keyword evidence="6 16" id="KW-0732">Signal</keyword>
<keyword evidence="13" id="KW-0393">Immunoglobulin domain</keyword>
<dbReference type="SMART" id="SM00630">
    <property type="entry name" value="Sema"/>
    <property type="match status" value="1"/>
</dbReference>
<evidence type="ECO:0000256" key="10">
    <source>
        <dbReference type="ARBA" id="ARBA00023136"/>
    </source>
</evidence>
<dbReference type="InterPro" id="IPR002165">
    <property type="entry name" value="Plexin_repeat"/>
</dbReference>
<evidence type="ECO:0000256" key="4">
    <source>
        <dbReference type="ARBA" id="ARBA00022553"/>
    </source>
</evidence>
<accession>A0A6P8RLE8</accession>
<evidence type="ECO:0000313" key="19">
    <source>
        <dbReference type="Proteomes" id="UP000515159"/>
    </source>
</evidence>
<comment type="similarity">
    <text evidence="2">Belongs to the semaphorin family.</text>
</comment>
<reference evidence="20" key="1">
    <citation type="submission" date="2025-08" db="UniProtKB">
        <authorList>
            <consortium name="RefSeq"/>
        </authorList>
    </citation>
    <scope>IDENTIFICATION</scope>
</reference>
<comment type="caution">
    <text evidence="14">Lacks conserved residue(s) required for the propagation of feature annotation.</text>
</comment>
<evidence type="ECO:0000256" key="5">
    <source>
        <dbReference type="ARBA" id="ARBA00022692"/>
    </source>
</evidence>
<keyword evidence="9 15" id="KW-1133">Transmembrane helix</keyword>
<evidence type="ECO:0000259" key="17">
    <source>
        <dbReference type="PROSITE" id="PS50835"/>
    </source>
</evidence>
<dbReference type="PROSITE" id="PS51004">
    <property type="entry name" value="SEMA"/>
    <property type="match status" value="1"/>
</dbReference>
<evidence type="ECO:0000256" key="7">
    <source>
        <dbReference type="ARBA" id="ARBA00022782"/>
    </source>
</evidence>
<protein>
    <submittedName>
        <fullName evidence="20">Semaphorin-4C isoform X1</fullName>
    </submittedName>
</protein>
<evidence type="ECO:0000313" key="20">
    <source>
        <dbReference type="RefSeq" id="XP_033806149.1"/>
    </source>
</evidence>
<dbReference type="PANTHER" id="PTHR11036:SF16">
    <property type="entry name" value="SEMAPHORIN-4C"/>
    <property type="match status" value="1"/>
</dbReference>
<dbReference type="GO" id="GO:0045499">
    <property type="term" value="F:chemorepellent activity"/>
    <property type="evidence" value="ECO:0007669"/>
    <property type="project" value="TreeGrafter"/>
</dbReference>
<feature type="domain" description="Sema" evidence="18">
    <location>
        <begin position="27"/>
        <end position="496"/>
    </location>
</feature>
<dbReference type="GO" id="GO:0071526">
    <property type="term" value="P:semaphorin-plexin signaling pathway"/>
    <property type="evidence" value="ECO:0007669"/>
    <property type="project" value="TreeGrafter"/>
</dbReference>
<organism evidence="19 20">
    <name type="scientific">Geotrypetes seraphini</name>
    <name type="common">Gaboon caecilian</name>
    <name type="synonym">Caecilia seraphini</name>
    <dbReference type="NCBI Taxonomy" id="260995"/>
    <lineage>
        <taxon>Eukaryota</taxon>
        <taxon>Metazoa</taxon>
        <taxon>Chordata</taxon>
        <taxon>Craniata</taxon>
        <taxon>Vertebrata</taxon>
        <taxon>Euteleostomi</taxon>
        <taxon>Amphibia</taxon>
        <taxon>Gymnophiona</taxon>
        <taxon>Geotrypetes</taxon>
    </lineage>
</organism>
<dbReference type="PANTHER" id="PTHR11036">
    <property type="entry name" value="SEMAPHORIN"/>
    <property type="match status" value="1"/>
</dbReference>
<evidence type="ECO:0000256" key="11">
    <source>
        <dbReference type="ARBA" id="ARBA00023157"/>
    </source>
</evidence>
<dbReference type="GO" id="GO:0030215">
    <property type="term" value="F:semaphorin receptor binding"/>
    <property type="evidence" value="ECO:0007669"/>
    <property type="project" value="InterPro"/>
</dbReference>
<dbReference type="AlphaFoldDB" id="A0A6P8RLE8"/>
<dbReference type="KEGG" id="gsh:117363052"/>
<dbReference type="Gene3D" id="2.130.10.10">
    <property type="entry name" value="YVTN repeat-like/Quinoprotein amine dehydrogenase"/>
    <property type="match status" value="1"/>
</dbReference>
<evidence type="ECO:0000256" key="9">
    <source>
        <dbReference type="ARBA" id="ARBA00022989"/>
    </source>
</evidence>
<evidence type="ECO:0000256" key="1">
    <source>
        <dbReference type="ARBA" id="ARBA00004479"/>
    </source>
</evidence>
<keyword evidence="8" id="KW-0524">Neurogenesis</keyword>
<name>A0A6P8RLE8_GEOSA</name>
<dbReference type="InterPro" id="IPR001627">
    <property type="entry name" value="Semap_dom"/>
</dbReference>
<keyword evidence="11" id="KW-1015">Disulfide bond</keyword>
<dbReference type="OrthoDB" id="9934005at2759"/>
<dbReference type="GO" id="GO:0001755">
    <property type="term" value="P:neural crest cell migration"/>
    <property type="evidence" value="ECO:0007669"/>
    <property type="project" value="TreeGrafter"/>
</dbReference>
<evidence type="ECO:0000256" key="12">
    <source>
        <dbReference type="ARBA" id="ARBA00023180"/>
    </source>
</evidence>
<dbReference type="Pfam" id="PF01403">
    <property type="entry name" value="Sema"/>
    <property type="match status" value="1"/>
</dbReference>
<evidence type="ECO:0000256" key="13">
    <source>
        <dbReference type="ARBA" id="ARBA00023319"/>
    </source>
</evidence>
<keyword evidence="19" id="KW-1185">Reference proteome</keyword>
<keyword evidence="10 15" id="KW-0472">Membrane</keyword>
<evidence type="ECO:0000256" key="8">
    <source>
        <dbReference type="ARBA" id="ARBA00022902"/>
    </source>
</evidence>
<dbReference type="PROSITE" id="PS50835">
    <property type="entry name" value="IG_LIKE"/>
    <property type="match status" value="1"/>
</dbReference>
<dbReference type="FunCoup" id="A0A6P8RLE8">
    <property type="interactions" value="339"/>
</dbReference>
<dbReference type="InterPro" id="IPR013783">
    <property type="entry name" value="Ig-like_fold"/>
</dbReference>
<dbReference type="Gene3D" id="2.60.40.10">
    <property type="entry name" value="Immunoglobulins"/>
    <property type="match status" value="1"/>
</dbReference>
<dbReference type="RefSeq" id="XP_033806149.1">
    <property type="nucleotide sequence ID" value="XM_033950258.1"/>
</dbReference>
<dbReference type="InterPro" id="IPR036179">
    <property type="entry name" value="Ig-like_dom_sf"/>
</dbReference>
<evidence type="ECO:0000256" key="6">
    <source>
        <dbReference type="ARBA" id="ARBA00022729"/>
    </source>
</evidence>
<dbReference type="GO" id="GO:0007411">
    <property type="term" value="P:axon guidance"/>
    <property type="evidence" value="ECO:0007669"/>
    <property type="project" value="TreeGrafter"/>
</dbReference>
<evidence type="ECO:0000256" key="2">
    <source>
        <dbReference type="ARBA" id="ARBA00009492"/>
    </source>
</evidence>
<dbReference type="InterPro" id="IPR016201">
    <property type="entry name" value="PSI"/>
</dbReference>
<keyword evidence="4" id="KW-0597">Phosphoprotein</keyword>
<proteinExistence type="inferred from homology"/>
<feature type="domain" description="Ig-like" evidence="17">
    <location>
        <begin position="551"/>
        <end position="647"/>
    </location>
</feature>
<sequence>MLGPGLLAAMALLSMCTEAMDWNSVARKTVYYGQLEAQRFSKPGIHNYKTLTLNESEGVLYVGAQEAIFALSLSSISQELKPTIIWEAPQDKKLECIQKGKNNKTECSNYIRFLQNYNSSHMYTCGTYAFQPKCSYIDLSSFTLDQFSLEDGKGKCPYDPTKGHSSLIVDGALYSATLNNFLGTEPVILRNLGQHHGMKTEYLASWLNAEPNFVGSAYVKESINSSIGDDDKIYFFFSEHAVEYDCYAEQAVARVARVCKGDVGGARTLQKKWTSFLKARLVCSVPDRQLHFNQLQAVYTLNGNTWRDTQFFGVFKACCGEISMSAVCQYTIEDIQKVFEGPYKEYREQAQKWARYSDQVPSPRPGSCITNWHRDNGFHSSLELPDNTLNFAKKHPLMDGYVLPRQHKPLLVKKDENFTQLAVDQVQGLDKKLYDVLFIGTGNGWLYKAVNLGSRVHVIEKLQLFKHANPIESLTFSHKKKLLFAGSYAEVVQLSVANCSKYLSCSDCILARDPYCAWNRNTSHCVQTEEHDRPFLLQDVMSPDTAHCNDPTQNTVSMTSTKNITVEMGVTVLLPCQLASNLAQAYWTFNGKTVSIEQQVILTDSILSDSTLKVLLISEANPGHAGSYRCLSKEQNTWLEAESYYLSVLARPPMTLEALAPLENLGLAWMVVVALGAVCLVLLLLVLYLRQKLKQELEKSSKNIESTLVYPIELPKEPKSPKFIPSTMSDSDEKLWDPANYYYSDGSLKIVPGHAVCQNGNSPSPTSNGIPGQPLPTTALHSPNRINLGNIRGSNSNGYIRLNLGITEERPDYSDVTEELRWKLKQRQALPDANPEESSV</sequence>
<gene>
    <name evidence="20" type="primary">SEMA4C</name>
</gene>
<dbReference type="SUPFAM" id="SSF101912">
    <property type="entry name" value="Sema domain"/>
    <property type="match status" value="1"/>
</dbReference>
<dbReference type="Proteomes" id="UP000515159">
    <property type="component" value="Chromosome 6"/>
</dbReference>
<dbReference type="Gene3D" id="3.30.1680.10">
    <property type="entry name" value="ligand-binding face of the semaphorins, domain 2"/>
    <property type="match status" value="1"/>
</dbReference>
<keyword evidence="5 15" id="KW-0812">Transmembrane</keyword>
<dbReference type="InterPro" id="IPR003599">
    <property type="entry name" value="Ig_sub"/>
</dbReference>
<comment type="subcellular location">
    <subcellularLocation>
        <location evidence="1">Membrane</location>
        <topology evidence="1">Single-pass type I membrane protein</topology>
    </subcellularLocation>
</comment>
<dbReference type="CTD" id="54910"/>
<dbReference type="InterPro" id="IPR015943">
    <property type="entry name" value="WD40/YVTN_repeat-like_dom_sf"/>
</dbReference>
<keyword evidence="12" id="KW-0325">Glycoprotein</keyword>
<dbReference type="SMART" id="SM00409">
    <property type="entry name" value="IG"/>
    <property type="match status" value="1"/>
</dbReference>
<dbReference type="SUPFAM" id="SSF103575">
    <property type="entry name" value="Plexin repeat"/>
    <property type="match status" value="1"/>
</dbReference>
<dbReference type="FunFam" id="2.130.10.10:FF:000033">
    <property type="entry name" value="Semaphorin 4B"/>
    <property type="match status" value="1"/>
</dbReference>
<dbReference type="GeneID" id="117363052"/>
<dbReference type="InterPro" id="IPR007110">
    <property type="entry name" value="Ig-like_dom"/>
</dbReference>
<dbReference type="FunFam" id="2.60.40.10:FF:001170">
    <property type="entry name" value="Sema domain, immunoglobulin domain (Ig), short basic domain, secreted, (Semaphorin) 3F"/>
    <property type="match status" value="1"/>
</dbReference>
<dbReference type="InterPro" id="IPR036352">
    <property type="entry name" value="Semap_dom_sf"/>
</dbReference>
<feature type="transmembrane region" description="Helical" evidence="15">
    <location>
        <begin position="667"/>
        <end position="689"/>
    </location>
</feature>
<dbReference type="InParanoid" id="A0A6P8RLE8"/>
<evidence type="ECO:0000256" key="16">
    <source>
        <dbReference type="SAM" id="SignalP"/>
    </source>
</evidence>
<dbReference type="SUPFAM" id="SSF48726">
    <property type="entry name" value="Immunoglobulin"/>
    <property type="match status" value="1"/>
</dbReference>
<dbReference type="InterPro" id="IPR027231">
    <property type="entry name" value="Semaphorin"/>
</dbReference>
<evidence type="ECO:0000259" key="18">
    <source>
        <dbReference type="PROSITE" id="PS51004"/>
    </source>
</evidence>
<dbReference type="GO" id="GO:0005886">
    <property type="term" value="C:plasma membrane"/>
    <property type="evidence" value="ECO:0007669"/>
    <property type="project" value="TreeGrafter"/>
</dbReference>
<dbReference type="Pfam" id="PF01437">
    <property type="entry name" value="PSI"/>
    <property type="match status" value="1"/>
</dbReference>
<evidence type="ECO:0000256" key="14">
    <source>
        <dbReference type="PROSITE-ProRule" id="PRU00352"/>
    </source>
</evidence>
<feature type="signal peptide" evidence="16">
    <location>
        <begin position="1"/>
        <end position="19"/>
    </location>
</feature>
<keyword evidence="7" id="KW-0221">Differentiation</keyword>
<dbReference type="GO" id="GO:0030672">
    <property type="term" value="C:synaptic vesicle membrane"/>
    <property type="evidence" value="ECO:0007669"/>
    <property type="project" value="TreeGrafter"/>
</dbReference>
<feature type="chain" id="PRO_5028325627" evidence="16">
    <location>
        <begin position="20"/>
        <end position="840"/>
    </location>
</feature>
<dbReference type="SMART" id="SM00423">
    <property type="entry name" value="PSI"/>
    <property type="match status" value="1"/>
</dbReference>
<evidence type="ECO:0000256" key="15">
    <source>
        <dbReference type="SAM" id="Phobius"/>
    </source>
</evidence>
<dbReference type="GO" id="GO:0030335">
    <property type="term" value="P:positive regulation of cell migration"/>
    <property type="evidence" value="ECO:0007669"/>
    <property type="project" value="TreeGrafter"/>
</dbReference>